<dbReference type="Pfam" id="PF15998">
    <property type="entry name" value="DUF4773"/>
    <property type="match status" value="1"/>
</dbReference>
<keyword evidence="4" id="KW-1185">Reference proteome</keyword>
<feature type="domain" description="DUF4773" evidence="2">
    <location>
        <begin position="97"/>
        <end position="211"/>
    </location>
</feature>
<dbReference type="OrthoDB" id="8189990at2759"/>
<feature type="chain" id="PRO_5040507078" description="DUF4773 domain-containing protein" evidence="1">
    <location>
        <begin position="20"/>
        <end position="254"/>
    </location>
</feature>
<keyword evidence="1" id="KW-0732">Signal</keyword>
<gene>
    <name evidence="3" type="ORF">CHIRRI_LOCUS2860</name>
</gene>
<reference evidence="3" key="1">
    <citation type="submission" date="2022-01" db="EMBL/GenBank/DDBJ databases">
        <authorList>
            <person name="King R."/>
        </authorList>
    </citation>
    <scope>NUCLEOTIDE SEQUENCE</scope>
</reference>
<dbReference type="InterPro" id="IPR031941">
    <property type="entry name" value="DUF4773"/>
</dbReference>
<proteinExistence type="predicted"/>
<evidence type="ECO:0000259" key="2">
    <source>
        <dbReference type="Pfam" id="PF15998"/>
    </source>
</evidence>
<dbReference type="EMBL" id="OU895877">
    <property type="protein sequence ID" value="CAG9799902.1"/>
    <property type="molecule type" value="Genomic_DNA"/>
</dbReference>
<dbReference type="PANTHER" id="PTHR36299:SF4">
    <property type="entry name" value="GH07892P-RELATED"/>
    <property type="match status" value="1"/>
</dbReference>
<evidence type="ECO:0000313" key="3">
    <source>
        <dbReference type="EMBL" id="CAG9799902.1"/>
    </source>
</evidence>
<name>A0A9N9RN42_9DIPT</name>
<protein>
    <recommendedName>
        <fullName evidence="2">DUF4773 domain-containing protein</fullName>
    </recommendedName>
</protein>
<feature type="signal peptide" evidence="1">
    <location>
        <begin position="1"/>
        <end position="19"/>
    </location>
</feature>
<evidence type="ECO:0000313" key="4">
    <source>
        <dbReference type="Proteomes" id="UP001153620"/>
    </source>
</evidence>
<dbReference type="AlphaFoldDB" id="A0A9N9RN42"/>
<evidence type="ECO:0000256" key="1">
    <source>
        <dbReference type="SAM" id="SignalP"/>
    </source>
</evidence>
<accession>A0A9N9RN42</accession>
<dbReference type="Proteomes" id="UP001153620">
    <property type="component" value="Chromosome 1"/>
</dbReference>
<dbReference type="PANTHER" id="PTHR36299">
    <property type="entry name" value="AGAP008005-PA"/>
    <property type="match status" value="1"/>
</dbReference>
<sequence>MKDICVIFLFALIINVISAAHVQIDRSNLNQTSSEVDNDDSMNEVEMEFLKNITAILNESEGRSKKDKKKVIKEMLKKPQIPPVTGDPVEAVTSRIPCECKNGICSCCVGGFFFSNKGCMKIKYIPEDFAFELKMMFNERTLYKNIVSGKNPRPICISPPRFGELVEMCAKFHDIYFIGRNVHMCLDLNVSFGDYDLIDRQFNCMKFGSDGVGLVSPEDGGGHPGYPAVINPGTDAEIDAGGVDDIEEYDEIVG</sequence>
<organism evidence="3 4">
    <name type="scientific">Chironomus riparius</name>
    <dbReference type="NCBI Taxonomy" id="315576"/>
    <lineage>
        <taxon>Eukaryota</taxon>
        <taxon>Metazoa</taxon>
        <taxon>Ecdysozoa</taxon>
        <taxon>Arthropoda</taxon>
        <taxon>Hexapoda</taxon>
        <taxon>Insecta</taxon>
        <taxon>Pterygota</taxon>
        <taxon>Neoptera</taxon>
        <taxon>Endopterygota</taxon>
        <taxon>Diptera</taxon>
        <taxon>Nematocera</taxon>
        <taxon>Chironomoidea</taxon>
        <taxon>Chironomidae</taxon>
        <taxon>Chironominae</taxon>
        <taxon>Chironomus</taxon>
    </lineage>
</organism>
<reference evidence="3" key="2">
    <citation type="submission" date="2022-10" db="EMBL/GenBank/DDBJ databases">
        <authorList>
            <consortium name="ENA_rothamsted_submissions"/>
            <consortium name="culmorum"/>
            <person name="King R."/>
        </authorList>
    </citation>
    <scope>NUCLEOTIDE SEQUENCE</scope>
</reference>